<feature type="region of interest" description="Disordered" evidence="1">
    <location>
        <begin position="45"/>
        <end position="195"/>
    </location>
</feature>
<evidence type="ECO:0000313" key="2">
    <source>
        <dbReference type="EMBL" id="SKM30555.1"/>
    </source>
</evidence>
<dbReference type="Proteomes" id="UP000190074">
    <property type="component" value="Unassembled WGS sequence"/>
</dbReference>
<feature type="compositionally biased region" description="Polar residues" evidence="1">
    <location>
        <begin position="95"/>
        <end position="107"/>
    </location>
</feature>
<feature type="compositionally biased region" description="Low complexity" evidence="1">
    <location>
        <begin position="254"/>
        <end position="289"/>
    </location>
</feature>
<feature type="compositionally biased region" description="Polar residues" evidence="1">
    <location>
        <begin position="132"/>
        <end position="146"/>
    </location>
</feature>
<accession>A0A1T7NNG4</accession>
<dbReference type="EMBL" id="FVGW01000006">
    <property type="protein sequence ID" value="SKM30555.1"/>
    <property type="molecule type" value="Genomic_DNA"/>
</dbReference>
<feature type="compositionally biased region" description="Low complexity" evidence="1">
    <location>
        <begin position="108"/>
        <end position="131"/>
    </location>
</feature>
<gene>
    <name evidence="2" type="ORF">SAMEA2259716_03505</name>
</gene>
<feature type="compositionally biased region" description="Low complexity" evidence="1">
    <location>
        <begin position="157"/>
        <end position="181"/>
    </location>
</feature>
<reference evidence="2 3" key="1">
    <citation type="submission" date="2016-11" db="EMBL/GenBank/DDBJ databases">
        <authorList>
            <consortium name="Pathogen Informatics"/>
        </authorList>
    </citation>
    <scope>NUCLEOTIDE SEQUENCE [LARGE SCALE GENOMIC DNA]</scope>
    <source>
        <strain evidence="2 3">911</strain>
    </source>
</reference>
<sequence>MTPMKSHKVGVPAGLRRAFAAVAIVAVTMAGWHLNTNSPSGIGVMGLPGATADPTGPPGPTGGPGGSGGMNGSQFQPPSMPNSMPDYQGGINQPPLDQNSGISIYNTGAQSAPQQPGQQASQQIEQAQQPQHGSQIPDYQTATPYTQGPGKANPDFQAPQQGNQAQPTNQGQQQQPRQSSTGEESDGRPTSDETDQNIMQQCQDAAAQMGILQQFLASSANLVGGAGSALSGPSRHWQAAAKCVICPDQASPQTANNMANSNPANNNMANNPPTNNTANNAPNQQPTNNEPLKPLRYPERVPCLD</sequence>
<organism evidence="2 3">
    <name type="scientific">Mycobacteroides abscessus subsp. massiliense</name>
    <dbReference type="NCBI Taxonomy" id="1962118"/>
    <lineage>
        <taxon>Bacteria</taxon>
        <taxon>Bacillati</taxon>
        <taxon>Actinomycetota</taxon>
        <taxon>Actinomycetes</taxon>
        <taxon>Mycobacteriales</taxon>
        <taxon>Mycobacteriaceae</taxon>
        <taxon>Mycobacteroides</taxon>
        <taxon>Mycobacteroides abscessus</taxon>
    </lineage>
</organism>
<evidence type="ECO:0000313" key="3">
    <source>
        <dbReference type="Proteomes" id="UP000190074"/>
    </source>
</evidence>
<evidence type="ECO:0000256" key="1">
    <source>
        <dbReference type="SAM" id="MobiDB-lite"/>
    </source>
</evidence>
<feature type="region of interest" description="Disordered" evidence="1">
    <location>
        <begin position="254"/>
        <end position="305"/>
    </location>
</feature>
<name>A0A1T7NNG4_9MYCO</name>
<proteinExistence type="predicted"/>
<dbReference type="AlphaFoldDB" id="A0A1T7NNG4"/>
<protein>
    <submittedName>
        <fullName evidence="2">Uncharacterized protein</fullName>
    </submittedName>
</protein>
<feature type="compositionally biased region" description="Gly residues" evidence="1">
    <location>
        <begin position="62"/>
        <end position="71"/>
    </location>
</feature>